<dbReference type="Gene3D" id="3.40.50.720">
    <property type="entry name" value="NAD(P)-binding Rossmann-like Domain"/>
    <property type="match status" value="1"/>
</dbReference>
<comment type="caution">
    <text evidence="1">The sequence shown here is derived from an EMBL/GenBank/DDBJ whole genome shotgun (WGS) entry which is preliminary data.</text>
</comment>
<name>A0A9W8H5B8_9FUNG</name>
<dbReference type="Gene3D" id="3.90.25.10">
    <property type="entry name" value="UDP-galactose 4-epimerase, domain 1"/>
    <property type="match status" value="1"/>
</dbReference>
<dbReference type="PANTHER" id="PTHR43162">
    <property type="match status" value="1"/>
</dbReference>
<dbReference type="AlphaFoldDB" id="A0A9W8H5B8"/>
<organism evidence="1 2">
    <name type="scientific">Coemansia javaensis</name>
    <dbReference type="NCBI Taxonomy" id="2761396"/>
    <lineage>
        <taxon>Eukaryota</taxon>
        <taxon>Fungi</taxon>
        <taxon>Fungi incertae sedis</taxon>
        <taxon>Zoopagomycota</taxon>
        <taxon>Kickxellomycotina</taxon>
        <taxon>Kickxellomycetes</taxon>
        <taxon>Kickxellales</taxon>
        <taxon>Kickxellaceae</taxon>
        <taxon>Coemansia</taxon>
    </lineage>
</organism>
<gene>
    <name evidence="1" type="ORF">H4R18_004741</name>
</gene>
<dbReference type="EMBL" id="JANBUL010000242">
    <property type="protein sequence ID" value="KAJ2778217.1"/>
    <property type="molecule type" value="Genomic_DNA"/>
</dbReference>
<dbReference type="Proteomes" id="UP001140217">
    <property type="component" value="Unassembled WGS sequence"/>
</dbReference>
<keyword evidence="2" id="KW-1185">Reference proteome</keyword>
<dbReference type="OrthoDB" id="10254221at2759"/>
<evidence type="ECO:0000313" key="2">
    <source>
        <dbReference type="Proteomes" id="UP001140217"/>
    </source>
</evidence>
<dbReference type="InterPro" id="IPR051604">
    <property type="entry name" value="Ergot_Alk_Oxidoreductase"/>
</dbReference>
<accession>A0A9W8H5B8</accession>
<proteinExistence type="predicted"/>
<reference evidence="1" key="1">
    <citation type="submission" date="2022-07" db="EMBL/GenBank/DDBJ databases">
        <title>Phylogenomic reconstructions and comparative analyses of Kickxellomycotina fungi.</title>
        <authorList>
            <person name="Reynolds N.K."/>
            <person name="Stajich J.E."/>
            <person name="Barry K."/>
            <person name="Grigoriev I.V."/>
            <person name="Crous P."/>
            <person name="Smith M.E."/>
        </authorList>
    </citation>
    <scope>NUCLEOTIDE SEQUENCE</scope>
    <source>
        <strain evidence="1">NBRC 105414</strain>
    </source>
</reference>
<dbReference type="PANTHER" id="PTHR43162:SF1">
    <property type="entry name" value="PRESTALK A DIFFERENTIATION PROTEIN A"/>
    <property type="match status" value="1"/>
</dbReference>
<dbReference type="SUPFAM" id="SSF51735">
    <property type="entry name" value="NAD(P)-binding Rossmann-fold domains"/>
    <property type="match status" value="1"/>
</dbReference>
<sequence>MANFASILDASARKSILVTGCDMYSGYQIVVEALKRKGTGFGRVYATFFEENHLVEHLQKLGAECIKLAIADGAETIAKAYSKADVVVVVPAFSDKHWGEGGCVFVSAVAHAGVHGLALCSAIGAEHMEGLQMLAPLRKMEEAFERVKGKVKAASLVRCSLHIDMLWLFRRQIASEHAICLSASPSAKFAPAAGADCARGLCNMIVDPRFEPRTYVLTGPETVDFEAVARCAAGAIDESIHYKQVDRKEMAMYLEKQGEMCTNAIAVVGDTLAAVSKGLLDKQCRDLAELLGKQPMSVGAYLEKNASDFKP</sequence>
<protein>
    <submittedName>
        <fullName evidence="1">Uncharacterized protein</fullName>
    </submittedName>
</protein>
<dbReference type="InterPro" id="IPR036291">
    <property type="entry name" value="NAD(P)-bd_dom_sf"/>
</dbReference>
<evidence type="ECO:0000313" key="1">
    <source>
        <dbReference type="EMBL" id="KAJ2778217.1"/>
    </source>
</evidence>